<dbReference type="Pfam" id="PF04116">
    <property type="entry name" value="FA_hydroxylase"/>
    <property type="match status" value="1"/>
</dbReference>
<dbReference type="GO" id="GO:0016020">
    <property type="term" value="C:membrane"/>
    <property type="evidence" value="ECO:0007669"/>
    <property type="project" value="UniProtKB-SubCell"/>
</dbReference>
<dbReference type="GO" id="GO:0008610">
    <property type="term" value="P:lipid biosynthetic process"/>
    <property type="evidence" value="ECO:0007669"/>
    <property type="project" value="InterPro"/>
</dbReference>
<dbReference type="PANTHER" id="PTHR11863">
    <property type="entry name" value="STEROL DESATURASE"/>
    <property type="match status" value="1"/>
</dbReference>
<comment type="caution">
    <text evidence="7">The sequence shown here is derived from an EMBL/GenBank/DDBJ whole genome shotgun (WGS) entry which is preliminary data.</text>
</comment>
<sequence>MNWQQLNLWQVASDPRGYFFWLLLISLLCLVLERLFPWRKQPLLRPQFGQDLFFLVFNGHYAGLIIAVFAGWLTARFDAATGLNLFAGLQKANLLAEAPAWLQFILFFLFKDFLEYCIHNLLHRVPVLWRWHKIHHSIETMDWIGNFRFHWLEIVLYKSLSYLPLVILGVDGAIMLWIAVIATLVGHLNHSNLNWSYGPLRFVFNSPRFHIWHHDVIAHGGHGTNFAIVFSIWDWLFGTAFWPKEEQPPKLGFADLDRFPTSLWGRMLYPFTRKP</sequence>
<keyword evidence="8" id="KW-1185">Reference proteome</keyword>
<accession>A0A8J7U4E2</accession>
<feature type="transmembrane region" description="Helical" evidence="5">
    <location>
        <begin position="18"/>
        <end position="36"/>
    </location>
</feature>
<reference evidence="7" key="1">
    <citation type="submission" date="2021-03" db="EMBL/GenBank/DDBJ databases">
        <authorList>
            <person name="Wang G."/>
        </authorList>
    </citation>
    <scope>NUCLEOTIDE SEQUENCE</scope>
    <source>
        <strain evidence="7">KCTC 12899</strain>
    </source>
</reference>
<dbReference type="InterPro" id="IPR050307">
    <property type="entry name" value="Sterol_Desaturase_Related"/>
</dbReference>
<feature type="transmembrane region" description="Helical" evidence="5">
    <location>
        <begin position="52"/>
        <end position="74"/>
    </location>
</feature>
<evidence type="ECO:0000256" key="4">
    <source>
        <dbReference type="ARBA" id="ARBA00023136"/>
    </source>
</evidence>
<keyword evidence="4 5" id="KW-0472">Membrane</keyword>
<evidence type="ECO:0000313" key="7">
    <source>
        <dbReference type="EMBL" id="MBO1319709.1"/>
    </source>
</evidence>
<keyword evidence="2 5" id="KW-0812">Transmembrane</keyword>
<protein>
    <submittedName>
        <fullName evidence="7">Sterol desaturase family protein</fullName>
    </submittedName>
</protein>
<comment type="subcellular location">
    <subcellularLocation>
        <location evidence="1">Membrane</location>
    </subcellularLocation>
</comment>
<name>A0A8J7U4E2_9BACT</name>
<evidence type="ECO:0000256" key="2">
    <source>
        <dbReference type="ARBA" id="ARBA00022692"/>
    </source>
</evidence>
<evidence type="ECO:0000256" key="3">
    <source>
        <dbReference type="ARBA" id="ARBA00022989"/>
    </source>
</evidence>
<dbReference type="Proteomes" id="UP000664417">
    <property type="component" value="Unassembled WGS sequence"/>
</dbReference>
<keyword evidence="3 5" id="KW-1133">Transmembrane helix</keyword>
<dbReference type="InterPro" id="IPR006694">
    <property type="entry name" value="Fatty_acid_hydroxylase"/>
</dbReference>
<proteinExistence type="predicted"/>
<dbReference type="GO" id="GO:0005506">
    <property type="term" value="F:iron ion binding"/>
    <property type="evidence" value="ECO:0007669"/>
    <property type="project" value="InterPro"/>
</dbReference>
<gene>
    <name evidence="7" type="ORF">J3U88_14635</name>
</gene>
<dbReference type="AlphaFoldDB" id="A0A8J7U4E2"/>
<feature type="transmembrane region" description="Helical" evidence="5">
    <location>
        <begin position="162"/>
        <end position="185"/>
    </location>
</feature>
<evidence type="ECO:0000313" key="8">
    <source>
        <dbReference type="Proteomes" id="UP000664417"/>
    </source>
</evidence>
<dbReference type="RefSeq" id="WP_207859614.1">
    <property type="nucleotide sequence ID" value="NZ_JAFREP010000013.1"/>
</dbReference>
<dbReference type="GO" id="GO:0016491">
    <property type="term" value="F:oxidoreductase activity"/>
    <property type="evidence" value="ECO:0007669"/>
    <property type="project" value="InterPro"/>
</dbReference>
<dbReference type="EMBL" id="JAFREP010000013">
    <property type="protein sequence ID" value="MBO1319709.1"/>
    <property type="molecule type" value="Genomic_DNA"/>
</dbReference>
<evidence type="ECO:0000256" key="1">
    <source>
        <dbReference type="ARBA" id="ARBA00004370"/>
    </source>
</evidence>
<feature type="domain" description="Fatty acid hydroxylase" evidence="6">
    <location>
        <begin position="104"/>
        <end position="239"/>
    </location>
</feature>
<organism evidence="7 8">
    <name type="scientific">Acanthopleuribacter pedis</name>
    <dbReference type="NCBI Taxonomy" id="442870"/>
    <lineage>
        <taxon>Bacteria</taxon>
        <taxon>Pseudomonadati</taxon>
        <taxon>Acidobacteriota</taxon>
        <taxon>Holophagae</taxon>
        <taxon>Acanthopleuribacterales</taxon>
        <taxon>Acanthopleuribacteraceae</taxon>
        <taxon>Acanthopleuribacter</taxon>
    </lineage>
</organism>
<evidence type="ECO:0000259" key="6">
    <source>
        <dbReference type="Pfam" id="PF04116"/>
    </source>
</evidence>
<evidence type="ECO:0000256" key="5">
    <source>
        <dbReference type="SAM" id="Phobius"/>
    </source>
</evidence>